<reference evidence="9 10" key="1">
    <citation type="submission" date="2019-04" db="EMBL/GenBank/DDBJ databases">
        <title>An improved genome assembly and genetic linkage map for asparagus bean, Vigna unguiculata ssp. sesquipedialis.</title>
        <authorList>
            <person name="Xia Q."/>
            <person name="Zhang R."/>
            <person name="Dong Y."/>
        </authorList>
    </citation>
    <scope>NUCLEOTIDE SEQUENCE [LARGE SCALE GENOMIC DNA]</scope>
    <source>
        <tissue evidence="9">Leaf</tissue>
    </source>
</reference>
<dbReference type="PANTHER" id="PTHR31673:SF41">
    <property type="entry name" value="COBRA-LIKE PROTEIN"/>
    <property type="match status" value="1"/>
</dbReference>
<evidence type="ECO:0000256" key="3">
    <source>
        <dbReference type="ARBA" id="ARBA00022622"/>
    </source>
</evidence>
<sequence length="1196" mass="132037">MASKRKNGAKGEIVDGSKIMELVGNEQVFSNFVDNKFEELDKDRDGKLSMKELEPAVADIGAGLGLPAQGTSPDSDHIYYEVLNEFTHGKQEKVSKMEFKEVLSDILLGMAAGLKRDPIVILRMEGEDLLEFVNGPSYEAEMASIFSQIESPSGSLREHVIEAFGRLTVDQGVPPTSDSWVFNNVVDPALSQAGPALDKPAAQETFLEEFKKVAFSVVDILKEKPVIVAHSENTFDGRGVKRLLSNKFELERTLNLALENLPKDRNGKISKDYLRVALDLVSPSAGLPPVGAIEEMDKVIVEAFKMVNADDTNTVTEEEFKKSLTEILGGIMLQLEGNPISVSSNSVVHEPLGSSSTLLQPSSSKWLWKFGMCRQEDALSMQGLSIFSADCFDPLDPTGNISVTFDIYQRTDDGYLARVRLENYHQYRHVEKPGWKLGWRWAKSEVIWSMSGAIATDRGNCSSYSGSQMPHSCRNDPIIVDLSPEVSENRSEHCCRGGLLSAWSIDPFGAFSSFELEVRNVGDNPLGQPPNNLTLMAPGPGYTCSPLLDTHPSVSSDFGGLRQVPVLRTWKSTCAYSSFLANTLPVCCVSLSSFYNPVVTSCRNCSCGCREAYKSTASCIRPGSLSRSNEDNTIETVECTDHMCPVRVHWHFKNNYMNQWRVKLTISNYNYNKNYSNWNLLVQHPGFTQKTSTYSFNSTKLPTLGIQDGVSLFWGIDFYNNELLHSEKAKVGVVTTEILLDKDPNSFTVSNGWAFPRRIYFNGDNCEMPLPDTFPMLPNRSSTLAPPYYGFTLLFILLVRLENYHQYRHVEKPGWKLGWRWAKSEVIWSMSGAIATDRGNCSSYSGSQMPHSCRNDPIIVDLSPEVSENRSEHCCRGGLLSAWSIDPFGAFSSFELEVRNVGDNPLGQPPNNLTLMAPGPGYTCSPLLDTHPSVSSDFGGLRQVPVLRTWKSTCAYSSFLANTLPLKRNRALMLCCLQILEFPWFPGRVPWVRYHGTYKDLSINLIWPGKDPASGVDSIGTIPSALVTYAAIQALQPDLIINAGTTGGFKAKGASIGDIFIISDCAFHDRRIPIPGFDLYGVGLRKAFNTPNLIKELNLKVGRLSTGDSLDMTLQDESLIMANDATVIDMEGAAIAYVADLLKVPAIFVKAVTNIVDGDKPIVEEFLENLAAVADVLDPAVEQVVNFINGKSVSEL</sequence>
<dbReference type="PANTHER" id="PTHR31673">
    <property type="entry name" value="PROTEIN COBRA"/>
    <property type="match status" value="1"/>
</dbReference>
<protein>
    <submittedName>
        <fullName evidence="9">5'-methylthioadenosine nucleosidase</fullName>
    </submittedName>
</protein>
<name>A0A4D6NVV6_VIGUN</name>
<keyword evidence="3" id="KW-0336">GPI-anchor</keyword>
<keyword evidence="10" id="KW-1185">Reference proteome</keyword>
<evidence type="ECO:0000313" key="10">
    <source>
        <dbReference type="Proteomes" id="UP000501690"/>
    </source>
</evidence>
<dbReference type="EMBL" id="CP039355">
    <property type="protein sequence ID" value="QCE16884.1"/>
    <property type="molecule type" value="Genomic_DNA"/>
</dbReference>
<evidence type="ECO:0000256" key="4">
    <source>
        <dbReference type="ARBA" id="ARBA00022729"/>
    </source>
</evidence>
<evidence type="ECO:0000313" key="9">
    <source>
        <dbReference type="EMBL" id="QCE16884.1"/>
    </source>
</evidence>
<proteinExistence type="inferred from homology"/>
<keyword evidence="5" id="KW-0106">Calcium</keyword>
<accession>A0A4D6NVV6</accession>
<dbReference type="InterPro" id="IPR056900">
    <property type="entry name" value="COB_C"/>
</dbReference>
<comment type="similarity">
    <text evidence="2">Belongs to the COBRA family.</text>
</comment>
<dbReference type="InterPro" id="IPR002048">
    <property type="entry name" value="EF_hand_dom"/>
</dbReference>
<gene>
    <name evidence="9" type="ORF">DEO72_LG11g3903</name>
</gene>
<dbReference type="InterPro" id="IPR006918">
    <property type="entry name" value="COBRA_pln"/>
</dbReference>
<dbReference type="PROSITE" id="PS00018">
    <property type="entry name" value="EF_HAND_1"/>
    <property type="match status" value="1"/>
</dbReference>
<dbReference type="AlphaFoldDB" id="A0A4D6NVV6"/>
<comment type="subcellular location">
    <subcellularLocation>
        <location evidence="1">Cell membrane</location>
        <topology evidence="1">Lipid-anchor</topology>
        <topology evidence="1">GPI-anchor</topology>
    </subcellularLocation>
</comment>
<dbReference type="InterPro" id="IPR011992">
    <property type="entry name" value="EF-hand-dom_pair"/>
</dbReference>
<dbReference type="Gene3D" id="1.10.238.10">
    <property type="entry name" value="EF-hand"/>
    <property type="match status" value="1"/>
</dbReference>
<dbReference type="GO" id="GO:0010215">
    <property type="term" value="P:cellulose microfibril organization"/>
    <property type="evidence" value="ECO:0007669"/>
    <property type="project" value="InterPro"/>
</dbReference>
<organism evidence="9 10">
    <name type="scientific">Vigna unguiculata</name>
    <name type="common">Cowpea</name>
    <dbReference type="NCBI Taxonomy" id="3917"/>
    <lineage>
        <taxon>Eukaryota</taxon>
        <taxon>Viridiplantae</taxon>
        <taxon>Streptophyta</taxon>
        <taxon>Embryophyta</taxon>
        <taxon>Tracheophyta</taxon>
        <taxon>Spermatophyta</taxon>
        <taxon>Magnoliopsida</taxon>
        <taxon>eudicotyledons</taxon>
        <taxon>Gunneridae</taxon>
        <taxon>Pentapetalae</taxon>
        <taxon>rosids</taxon>
        <taxon>fabids</taxon>
        <taxon>Fabales</taxon>
        <taxon>Fabaceae</taxon>
        <taxon>Papilionoideae</taxon>
        <taxon>50 kb inversion clade</taxon>
        <taxon>NPAAA clade</taxon>
        <taxon>indigoferoid/millettioid clade</taxon>
        <taxon>Phaseoleae</taxon>
        <taxon>Vigna</taxon>
    </lineage>
</organism>
<dbReference type="SMART" id="SM00054">
    <property type="entry name" value="EFh"/>
    <property type="match status" value="3"/>
</dbReference>
<evidence type="ECO:0000256" key="2">
    <source>
        <dbReference type="ARBA" id="ARBA00005507"/>
    </source>
</evidence>
<feature type="domain" description="EF-hand" evidence="8">
    <location>
        <begin position="28"/>
        <end position="63"/>
    </location>
</feature>
<dbReference type="Pfam" id="PF01048">
    <property type="entry name" value="PNP_UDP_1"/>
    <property type="match status" value="1"/>
</dbReference>
<evidence type="ECO:0000256" key="7">
    <source>
        <dbReference type="ARBA" id="ARBA00023288"/>
    </source>
</evidence>
<evidence type="ECO:0000256" key="5">
    <source>
        <dbReference type="ARBA" id="ARBA00022837"/>
    </source>
</evidence>
<keyword evidence="3" id="KW-0472">Membrane</keyword>
<dbReference type="GO" id="GO:0009116">
    <property type="term" value="P:nucleoside metabolic process"/>
    <property type="evidence" value="ECO:0007669"/>
    <property type="project" value="InterPro"/>
</dbReference>
<feature type="domain" description="EF-hand" evidence="8">
    <location>
        <begin position="295"/>
        <end position="330"/>
    </location>
</feature>
<dbReference type="CDD" id="cd09008">
    <property type="entry name" value="MTAN"/>
    <property type="match status" value="1"/>
</dbReference>
<evidence type="ECO:0000259" key="8">
    <source>
        <dbReference type="PROSITE" id="PS50222"/>
    </source>
</evidence>
<dbReference type="Proteomes" id="UP000501690">
    <property type="component" value="Linkage Group LG11"/>
</dbReference>
<dbReference type="GO" id="GO:0052324">
    <property type="term" value="P:plant-type cell wall cellulose biosynthetic process"/>
    <property type="evidence" value="ECO:0007669"/>
    <property type="project" value="TreeGrafter"/>
</dbReference>
<evidence type="ECO:0000256" key="1">
    <source>
        <dbReference type="ARBA" id="ARBA00004609"/>
    </source>
</evidence>
<keyword evidence="7" id="KW-0449">Lipoprotein</keyword>
<dbReference type="SUPFAM" id="SSF47473">
    <property type="entry name" value="EF-hand"/>
    <property type="match status" value="1"/>
</dbReference>
<dbReference type="GO" id="GO:0005886">
    <property type="term" value="C:plasma membrane"/>
    <property type="evidence" value="ECO:0007669"/>
    <property type="project" value="UniProtKB-SubCell"/>
</dbReference>
<dbReference type="GO" id="GO:0003824">
    <property type="term" value="F:catalytic activity"/>
    <property type="evidence" value="ECO:0007669"/>
    <property type="project" value="InterPro"/>
</dbReference>
<dbReference type="SUPFAM" id="SSF53167">
    <property type="entry name" value="Purine and uridine phosphorylases"/>
    <property type="match status" value="1"/>
</dbReference>
<dbReference type="Pfam" id="PF25079">
    <property type="entry name" value="COB_C"/>
    <property type="match status" value="1"/>
</dbReference>
<keyword evidence="4" id="KW-0732">Signal</keyword>
<dbReference type="GO" id="GO:0098552">
    <property type="term" value="C:side of membrane"/>
    <property type="evidence" value="ECO:0007669"/>
    <property type="project" value="UniProtKB-KW"/>
</dbReference>
<dbReference type="Gene3D" id="3.40.50.1580">
    <property type="entry name" value="Nucleoside phosphorylase domain"/>
    <property type="match status" value="1"/>
</dbReference>
<dbReference type="GO" id="GO:0005509">
    <property type="term" value="F:calcium ion binding"/>
    <property type="evidence" value="ECO:0007669"/>
    <property type="project" value="InterPro"/>
</dbReference>
<dbReference type="Pfam" id="PF04833">
    <property type="entry name" value="COBRA"/>
    <property type="match status" value="2"/>
</dbReference>
<evidence type="ECO:0000256" key="6">
    <source>
        <dbReference type="ARBA" id="ARBA00023180"/>
    </source>
</evidence>
<dbReference type="PROSITE" id="PS50222">
    <property type="entry name" value="EF_HAND_2"/>
    <property type="match status" value="2"/>
</dbReference>
<dbReference type="InterPro" id="IPR035994">
    <property type="entry name" value="Nucleoside_phosphorylase_sf"/>
</dbReference>
<dbReference type="InterPro" id="IPR000845">
    <property type="entry name" value="Nucleoside_phosphorylase_d"/>
</dbReference>
<dbReference type="InterPro" id="IPR018247">
    <property type="entry name" value="EF_Hand_1_Ca_BS"/>
</dbReference>
<keyword evidence="6" id="KW-0325">Glycoprotein</keyword>